<dbReference type="EMBL" id="JARAOO010000004">
    <property type="protein sequence ID" value="KAJ7973138.1"/>
    <property type="molecule type" value="Genomic_DNA"/>
</dbReference>
<organism evidence="1 2">
    <name type="scientific">Quillaja saponaria</name>
    <name type="common">Soap bark tree</name>
    <dbReference type="NCBI Taxonomy" id="32244"/>
    <lineage>
        <taxon>Eukaryota</taxon>
        <taxon>Viridiplantae</taxon>
        <taxon>Streptophyta</taxon>
        <taxon>Embryophyta</taxon>
        <taxon>Tracheophyta</taxon>
        <taxon>Spermatophyta</taxon>
        <taxon>Magnoliopsida</taxon>
        <taxon>eudicotyledons</taxon>
        <taxon>Gunneridae</taxon>
        <taxon>Pentapetalae</taxon>
        <taxon>rosids</taxon>
        <taxon>fabids</taxon>
        <taxon>Fabales</taxon>
        <taxon>Quillajaceae</taxon>
        <taxon>Quillaja</taxon>
    </lineage>
</organism>
<protein>
    <submittedName>
        <fullName evidence="1">Peptide chain release factor 1-like protein</fullName>
    </submittedName>
</protein>
<dbReference type="Proteomes" id="UP001163823">
    <property type="component" value="Chromosome 4"/>
</dbReference>
<dbReference type="KEGG" id="qsa:O6P43_010919"/>
<name>A0AAD7Q1N2_QUISA</name>
<keyword evidence="2" id="KW-1185">Reference proteome</keyword>
<accession>A0AAD7Q1N2</accession>
<sequence length="70" mass="8079">MEEERRIQNLLLKSLLPKDDADERDSILEVRAGKGPLLSRTPRSDFHLVSAWLQHCQVAFSPSLCFYFFG</sequence>
<dbReference type="AlphaFoldDB" id="A0AAD7Q1N2"/>
<gene>
    <name evidence="1" type="ORF">O6P43_010919</name>
</gene>
<reference evidence="1" key="1">
    <citation type="journal article" date="2023" name="Science">
        <title>Elucidation of the pathway for biosynthesis of saponin adjuvants from the soapbark tree.</title>
        <authorList>
            <person name="Reed J."/>
            <person name="Orme A."/>
            <person name="El-Demerdash A."/>
            <person name="Owen C."/>
            <person name="Martin L.B.B."/>
            <person name="Misra R.C."/>
            <person name="Kikuchi S."/>
            <person name="Rejzek M."/>
            <person name="Martin A.C."/>
            <person name="Harkess A."/>
            <person name="Leebens-Mack J."/>
            <person name="Louveau T."/>
            <person name="Stephenson M.J."/>
            <person name="Osbourn A."/>
        </authorList>
    </citation>
    <scope>NUCLEOTIDE SEQUENCE</scope>
    <source>
        <strain evidence="1">S10</strain>
    </source>
</reference>
<evidence type="ECO:0000313" key="1">
    <source>
        <dbReference type="EMBL" id="KAJ7973138.1"/>
    </source>
</evidence>
<proteinExistence type="predicted"/>
<comment type="caution">
    <text evidence="1">The sequence shown here is derived from an EMBL/GenBank/DDBJ whole genome shotgun (WGS) entry which is preliminary data.</text>
</comment>
<evidence type="ECO:0000313" key="2">
    <source>
        <dbReference type="Proteomes" id="UP001163823"/>
    </source>
</evidence>